<protein>
    <submittedName>
        <fullName evidence="2">Uncharacterized protein</fullName>
    </submittedName>
</protein>
<dbReference type="EMBL" id="QXJM01000039">
    <property type="protein sequence ID" value="RIE01888.1"/>
    <property type="molecule type" value="Genomic_DNA"/>
</dbReference>
<feature type="signal peptide" evidence="1">
    <location>
        <begin position="1"/>
        <end position="27"/>
    </location>
</feature>
<proteinExistence type="predicted"/>
<comment type="caution">
    <text evidence="2">The sequence shown here is derived from an EMBL/GenBank/DDBJ whole genome shotgun (WGS) entry which is preliminary data.</text>
</comment>
<feature type="chain" id="PRO_5017262362" evidence="1">
    <location>
        <begin position="28"/>
        <end position="221"/>
    </location>
</feature>
<organism evidence="2 3">
    <name type="scientific">Cohnella faecalis</name>
    <dbReference type="NCBI Taxonomy" id="2315694"/>
    <lineage>
        <taxon>Bacteria</taxon>
        <taxon>Bacillati</taxon>
        <taxon>Bacillota</taxon>
        <taxon>Bacilli</taxon>
        <taxon>Bacillales</taxon>
        <taxon>Paenibacillaceae</taxon>
        <taxon>Cohnella</taxon>
    </lineage>
</organism>
<keyword evidence="1" id="KW-0732">Signal</keyword>
<evidence type="ECO:0000256" key="1">
    <source>
        <dbReference type="SAM" id="SignalP"/>
    </source>
</evidence>
<keyword evidence="3" id="KW-1185">Reference proteome</keyword>
<sequence length="221" mass="24595">MMKKRTPRLLAAAVFAAVLTLPAVANAASAEPAAVAAPALKTKFEAEGAFAALQIGEQVHVYNKDGQLFKTKGPWREGDLKDLFILPYGPEQIPFVLIQHDKYGYMVFSDLWPKFAKGKEKDTEEAYYSGRIFYKAQTRIDGKTRHHYAIQKGDEVITYIANDFDNLKKGYHEGYRVKGKLRGLVLYDCCPYTVVDSADGKLSVYHAGEKGATLSGHIDLK</sequence>
<evidence type="ECO:0000313" key="3">
    <source>
        <dbReference type="Proteomes" id="UP000266340"/>
    </source>
</evidence>
<name>A0A398CLZ3_9BACL</name>
<dbReference type="RefSeq" id="WP_119149938.1">
    <property type="nucleotide sequence ID" value="NZ_JBHSOV010000020.1"/>
</dbReference>
<evidence type="ECO:0000313" key="2">
    <source>
        <dbReference type="EMBL" id="RIE01888.1"/>
    </source>
</evidence>
<dbReference type="Proteomes" id="UP000266340">
    <property type="component" value="Unassembled WGS sequence"/>
</dbReference>
<gene>
    <name evidence="2" type="ORF">D3H35_13990</name>
</gene>
<accession>A0A398CLZ3</accession>
<dbReference type="OrthoDB" id="2678900at2"/>
<reference evidence="2 3" key="1">
    <citation type="submission" date="2018-09" db="EMBL/GenBank/DDBJ databases">
        <title>Cohnella cavernae sp. nov., isolated from a karst cave.</title>
        <authorList>
            <person name="Zhu H."/>
        </authorList>
    </citation>
    <scope>NUCLEOTIDE SEQUENCE [LARGE SCALE GENOMIC DNA]</scope>
    <source>
        <strain evidence="2 3">K2E09-144</strain>
    </source>
</reference>
<dbReference type="AlphaFoldDB" id="A0A398CLZ3"/>